<evidence type="ECO:0000313" key="2">
    <source>
        <dbReference type="EMBL" id="BAN02663.1"/>
    </source>
</evidence>
<feature type="domain" description="PEP-utilising enzyme mobile" evidence="1">
    <location>
        <begin position="476"/>
        <end position="546"/>
    </location>
</feature>
<dbReference type="EMBL" id="AP012057">
    <property type="protein sequence ID" value="BAN02663.1"/>
    <property type="molecule type" value="Genomic_DNA"/>
</dbReference>
<dbReference type="AlphaFoldDB" id="A0A6C7E8I1"/>
<name>A0A6C7E8I1_ILUCY</name>
<accession>A0A6C7E8I1</accession>
<gene>
    <name evidence="2" type="ORF">YM304_23490</name>
</gene>
<dbReference type="InterPro" id="IPR036637">
    <property type="entry name" value="Phosphohistidine_dom_sf"/>
</dbReference>
<evidence type="ECO:0000259" key="1">
    <source>
        <dbReference type="Pfam" id="PF00391"/>
    </source>
</evidence>
<reference evidence="2 3" key="1">
    <citation type="journal article" date="2013" name="Int. J. Syst. Evol. Microbiol.">
        <title>Ilumatobacter nonamiense sp. nov. and Ilumatobacter coccineum sp. nov., isolated from seashore sand.</title>
        <authorList>
            <person name="Matsumoto A."/>
            <person name="Kasai H."/>
            <person name="Matsuo Y."/>
            <person name="Shizuri Y."/>
            <person name="Ichikawa N."/>
            <person name="Fujita N."/>
            <person name="Omura S."/>
            <person name="Takahashi Y."/>
        </authorList>
    </citation>
    <scope>NUCLEOTIDE SEQUENCE [LARGE SCALE GENOMIC DNA]</scope>
    <source>
        <strain evidence="3">NBRC 103263 / KCTC 29153 / YM16-304</strain>
    </source>
</reference>
<evidence type="ECO:0000313" key="3">
    <source>
        <dbReference type="Proteomes" id="UP000011863"/>
    </source>
</evidence>
<dbReference type="SUPFAM" id="SSF52009">
    <property type="entry name" value="Phosphohistidine domain"/>
    <property type="match status" value="1"/>
</dbReference>
<dbReference type="InterPro" id="IPR051549">
    <property type="entry name" value="PEP_Utilizing_Enz"/>
</dbReference>
<organism evidence="2 3">
    <name type="scientific">Ilumatobacter coccineus (strain NBRC 103263 / KCTC 29153 / YM16-304)</name>
    <dbReference type="NCBI Taxonomy" id="1313172"/>
    <lineage>
        <taxon>Bacteria</taxon>
        <taxon>Bacillati</taxon>
        <taxon>Actinomycetota</taxon>
        <taxon>Acidimicrobiia</taxon>
        <taxon>Acidimicrobiales</taxon>
        <taxon>Ilumatobacteraceae</taxon>
        <taxon>Ilumatobacter</taxon>
    </lineage>
</organism>
<dbReference type="GO" id="GO:0016772">
    <property type="term" value="F:transferase activity, transferring phosphorus-containing groups"/>
    <property type="evidence" value="ECO:0007669"/>
    <property type="project" value="InterPro"/>
</dbReference>
<dbReference type="InterPro" id="IPR008279">
    <property type="entry name" value="PEP-util_enz_mobile_dom"/>
</dbReference>
<dbReference type="Proteomes" id="UP000011863">
    <property type="component" value="Chromosome"/>
</dbReference>
<dbReference type="PANTHER" id="PTHR43615">
    <property type="entry name" value="PHOSPHOENOLPYRUVATE SYNTHASE-RELATED"/>
    <property type="match status" value="1"/>
</dbReference>
<dbReference type="Pfam" id="PF00391">
    <property type="entry name" value="PEP-utilizers"/>
    <property type="match status" value="1"/>
</dbReference>
<sequence>MTWEPPGPGTWELDTAHFDPAVSRPVRDLMTEAMRKGLEAGMELAGAPLAGIDARFVHGRMYLRMVPLVGGSRDLPTPPKPVLWLAARLHPEFRRRTKRSGEALDGRYWMDEFARWEAEWKPELVATSRRLGAVEVAELADDALARHLADVWSHVRAGAELHFRLHVSDLGPISLLLLRSRDAGLDEAEVMSSLAGASPATSAPAMAVAAIAREIELAGATPTSLEAIRSASDRAGELLDEYLAVFGHRISTGYDVRDRTLAELPDVIVASIRAADTSAATADGAEQRGAAALALLVEQIAPVDRDEYVSLVDDARALYGLRDENGPITVQWPLGILRAALLECARRLVAAGRLDDHEHIFDASIDETLALLGGAAAPSPAELAERCAVRMSNADLEPPTVLGRPPEEPPVDILPGRMPEMMRGVLLVTELLERVDRGSGDTALSTGLSGTGIGGASYRGIARVVADADEAIERVEPGDVIVTRLTVPTFNSVLAMAGAVVTEGGGLLSHTAVIARELGIAAVVGVPGALTEIPDGSEIVVDPVAGTVTVL</sequence>
<dbReference type="Gene3D" id="3.50.30.10">
    <property type="entry name" value="Phosphohistidine domain"/>
    <property type="match status" value="1"/>
</dbReference>
<protein>
    <recommendedName>
        <fullName evidence="1">PEP-utilising enzyme mobile domain-containing protein</fullName>
    </recommendedName>
</protein>
<proteinExistence type="predicted"/>
<dbReference type="PANTHER" id="PTHR43615:SF1">
    <property type="entry name" value="PPDK_N DOMAIN-CONTAINING PROTEIN"/>
    <property type="match status" value="1"/>
</dbReference>
<dbReference type="KEGG" id="aym:YM304_23490"/>
<keyword evidence="3" id="KW-1185">Reference proteome</keyword>